<keyword evidence="2" id="KW-1185">Reference proteome</keyword>
<dbReference type="Proteomes" id="UP000714275">
    <property type="component" value="Unassembled WGS sequence"/>
</dbReference>
<accession>A0A9P6ZW73</accession>
<dbReference type="AlphaFoldDB" id="A0A9P6ZW73"/>
<reference evidence="1" key="1">
    <citation type="journal article" date="2020" name="New Phytol.">
        <title>Comparative genomics reveals dynamic genome evolution in host specialist ectomycorrhizal fungi.</title>
        <authorList>
            <person name="Lofgren L.A."/>
            <person name="Nguyen N.H."/>
            <person name="Vilgalys R."/>
            <person name="Ruytinx J."/>
            <person name="Liao H.L."/>
            <person name="Branco S."/>
            <person name="Kuo A."/>
            <person name="LaButti K."/>
            <person name="Lipzen A."/>
            <person name="Andreopoulos W."/>
            <person name="Pangilinan J."/>
            <person name="Riley R."/>
            <person name="Hundley H."/>
            <person name="Na H."/>
            <person name="Barry K."/>
            <person name="Grigoriev I.V."/>
            <person name="Stajich J.E."/>
            <person name="Kennedy P.G."/>
        </authorList>
    </citation>
    <scope>NUCLEOTIDE SEQUENCE</scope>
    <source>
        <strain evidence="1">DOB743</strain>
    </source>
</reference>
<dbReference type="OrthoDB" id="2678242at2759"/>
<proteinExistence type="predicted"/>
<organism evidence="1 2">
    <name type="scientific">Suillus placidus</name>
    <dbReference type="NCBI Taxonomy" id="48579"/>
    <lineage>
        <taxon>Eukaryota</taxon>
        <taxon>Fungi</taxon>
        <taxon>Dikarya</taxon>
        <taxon>Basidiomycota</taxon>
        <taxon>Agaricomycotina</taxon>
        <taxon>Agaricomycetes</taxon>
        <taxon>Agaricomycetidae</taxon>
        <taxon>Boletales</taxon>
        <taxon>Suillineae</taxon>
        <taxon>Suillaceae</taxon>
        <taxon>Suillus</taxon>
    </lineage>
</organism>
<dbReference type="EMBL" id="JABBWD010000020">
    <property type="protein sequence ID" value="KAG1777568.1"/>
    <property type="molecule type" value="Genomic_DNA"/>
</dbReference>
<comment type="caution">
    <text evidence="1">The sequence shown here is derived from an EMBL/GenBank/DDBJ whole genome shotgun (WGS) entry which is preliminary data.</text>
</comment>
<evidence type="ECO:0000313" key="2">
    <source>
        <dbReference type="Proteomes" id="UP000714275"/>
    </source>
</evidence>
<evidence type="ECO:0000313" key="1">
    <source>
        <dbReference type="EMBL" id="KAG1777568.1"/>
    </source>
</evidence>
<gene>
    <name evidence="1" type="ORF">EV702DRAFT_1197180</name>
</gene>
<protein>
    <submittedName>
        <fullName evidence="1">Uncharacterized protein</fullName>
    </submittedName>
</protein>
<sequence>MEPPSSPSSNITAPPDYHETSQRLAKLIAEAMTCRFALLHYDSASKSMIEWCWPVDSDGKKIPLYHLERYRNGHDFKYPCCICADGGGKGAYIEAAVYPWWNEIDKKTDWTARCALDTCGYRVKINVYFQLLSIGTFQYPQRATEQ</sequence>
<name>A0A9P6ZW73_9AGAM</name>